<proteinExistence type="inferred from homology"/>
<evidence type="ECO:0000256" key="8">
    <source>
        <dbReference type="ARBA" id="ARBA00049244"/>
    </source>
</evidence>
<dbReference type="Gene3D" id="1.20.1060.10">
    <property type="entry name" value="Taq DNA Polymerase, Chain T, domain 4"/>
    <property type="match status" value="1"/>
</dbReference>
<evidence type="ECO:0000256" key="4">
    <source>
        <dbReference type="ARBA" id="ARBA00022695"/>
    </source>
</evidence>
<evidence type="ECO:0000256" key="6">
    <source>
        <dbReference type="ARBA" id="ARBA00022932"/>
    </source>
</evidence>
<evidence type="ECO:0000313" key="10">
    <source>
        <dbReference type="EMBL" id="GAF92483.1"/>
    </source>
</evidence>
<reference evidence="10" key="1">
    <citation type="journal article" date="2014" name="Front. Microbiol.">
        <title>High frequency of phylogenetically diverse reductive dehalogenase-homologous genes in deep subseafloor sedimentary metagenomes.</title>
        <authorList>
            <person name="Kawai M."/>
            <person name="Futagami T."/>
            <person name="Toyoda A."/>
            <person name="Takaki Y."/>
            <person name="Nishi S."/>
            <person name="Hori S."/>
            <person name="Arai W."/>
            <person name="Tsubouchi T."/>
            <person name="Morono Y."/>
            <person name="Uchiyama I."/>
            <person name="Ito T."/>
            <person name="Fujiyama A."/>
            <person name="Inagaki F."/>
            <person name="Takami H."/>
        </authorList>
    </citation>
    <scope>NUCLEOTIDE SEQUENCE</scope>
    <source>
        <strain evidence="10">Expedition CK06-06</strain>
    </source>
</reference>
<dbReference type="Pfam" id="PF00476">
    <property type="entry name" value="DNA_pol_A"/>
    <property type="match status" value="1"/>
</dbReference>
<name>X0TG29_9ZZZZ</name>
<dbReference type="PANTHER" id="PTHR10133:SF27">
    <property type="entry name" value="DNA POLYMERASE NU"/>
    <property type="match status" value="1"/>
</dbReference>
<protein>
    <recommendedName>
        <fullName evidence="2">DNA-directed DNA polymerase</fullName>
        <ecNumber evidence="2">2.7.7.7</ecNumber>
    </recommendedName>
</protein>
<dbReference type="InterPro" id="IPR043502">
    <property type="entry name" value="DNA/RNA_pol_sf"/>
</dbReference>
<dbReference type="InterPro" id="IPR019760">
    <property type="entry name" value="DNA-dir_DNA_pol_A_CS"/>
</dbReference>
<evidence type="ECO:0000256" key="1">
    <source>
        <dbReference type="ARBA" id="ARBA00007705"/>
    </source>
</evidence>
<evidence type="ECO:0000259" key="9">
    <source>
        <dbReference type="SMART" id="SM00482"/>
    </source>
</evidence>
<keyword evidence="3" id="KW-0808">Transferase</keyword>
<sequence>PHELPKLIADAREINKAHTTFIDSITKHAVDGRIHADINQIRSDAGGTVTGRFSMSNPNLQQIPARHPEIGPMIRSIFIPEEKTVWGSFDYSQQEPRILVHYAKLQNLMGVDEIVDAYNAGDADFHQVVADMAGIERKQAKTINLGLMYGMGKNKLMAELGLMKESAEKLIKQYHAKAPFVKQLMDNVSRKANDRGKIRTLGGRACHFDLWQPVQFGVFKPLPLEQARKEYDEPLKRAFTYKALNKLIQGSAADMTKKSMVALYENGIIPHIQIHDEVDISVES</sequence>
<feature type="non-terminal residue" evidence="10">
    <location>
        <position position="1"/>
    </location>
</feature>
<evidence type="ECO:0000256" key="2">
    <source>
        <dbReference type="ARBA" id="ARBA00012417"/>
    </source>
</evidence>
<keyword evidence="5" id="KW-0235">DNA replication</keyword>
<dbReference type="PRINTS" id="PR00868">
    <property type="entry name" value="DNAPOLI"/>
</dbReference>
<dbReference type="GO" id="GO:0003887">
    <property type="term" value="F:DNA-directed DNA polymerase activity"/>
    <property type="evidence" value="ECO:0007669"/>
    <property type="project" value="UniProtKB-KW"/>
</dbReference>
<evidence type="ECO:0000256" key="7">
    <source>
        <dbReference type="ARBA" id="ARBA00023125"/>
    </source>
</evidence>
<dbReference type="EMBL" id="BARS01015618">
    <property type="protein sequence ID" value="GAF92483.1"/>
    <property type="molecule type" value="Genomic_DNA"/>
</dbReference>
<keyword evidence="7" id="KW-0238">DNA-binding</keyword>
<comment type="catalytic activity">
    <reaction evidence="8">
        <text>DNA(n) + a 2'-deoxyribonucleoside 5'-triphosphate = DNA(n+1) + diphosphate</text>
        <dbReference type="Rhea" id="RHEA:22508"/>
        <dbReference type="Rhea" id="RHEA-COMP:17339"/>
        <dbReference type="Rhea" id="RHEA-COMP:17340"/>
        <dbReference type="ChEBI" id="CHEBI:33019"/>
        <dbReference type="ChEBI" id="CHEBI:61560"/>
        <dbReference type="ChEBI" id="CHEBI:173112"/>
        <dbReference type="EC" id="2.7.7.7"/>
    </reaction>
</comment>
<evidence type="ECO:0000256" key="5">
    <source>
        <dbReference type="ARBA" id="ARBA00022705"/>
    </source>
</evidence>
<accession>X0TG29</accession>
<dbReference type="PANTHER" id="PTHR10133">
    <property type="entry name" value="DNA POLYMERASE I"/>
    <property type="match status" value="1"/>
</dbReference>
<gene>
    <name evidence="10" type="ORF">S01H1_25816</name>
</gene>
<comment type="similarity">
    <text evidence="1">Belongs to the DNA polymerase type-A family.</text>
</comment>
<dbReference type="SUPFAM" id="SSF56672">
    <property type="entry name" value="DNA/RNA polymerases"/>
    <property type="match status" value="1"/>
</dbReference>
<dbReference type="GO" id="GO:0006261">
    <property type="term" value="P:DNA-templated DNA replication"/>
    <property type="evidence" value="ECO:0007669"/>
    <property type="project" value="InterPro"/>
</dbReference>
<feature type="domain" description="DNA-directed DNA polymerase family A palm" evidence="9">
    <location>
        <begin position="71"/>
        <end position="283"/>
    </location>
</feature>
<dbReference type="PROSITE" id="PS00447">
    <property type="entry name" value="DNA_POLYMERASE_A"/>
    <property type="match status" value="1"/>
</dbReference>
<dbReference type="GO" id="GO:0003677">
    <property type="term" value="F:DNA binding"/>
    <property type="evidence" value="ECO:0007669"/>
    <property type="project" value="UniProtKB-KW"/>
</dbReference>
<dbReference type="SMART" id="SM00482">
    <property type="entry name" value="POLAc"/>
    <property type="match status" value="1"/>
</dbReference>
<dbReference type="AlphaFoldDB" id="X0TG29"/>
<feature type="non-terminal residue" evidence="10">
    <location>
        <position position="284"/>
    </location>
</feature>
<evidence type="ECO:0000256" key="3">
    <source>
        <dbReference type="ARBA" id="ARBA00022679"/>
    </source>
</evidence>
<dbReference type="Gene3D" id="3.30.70.370">
    <property type="match status" value="1"/>
</dbReference>
<keyword evidence="6" id="KW-0239">DNA-directed DNA polymerase</keyword>
<dbReference type="Gene3D" id="1.10.150.20">
    <property type="entry name" value="5' to 3' exonuclease, C-terminal subdomain"/>
    <property type="match status" value="1"/>
</dbReference>
<keyword evidence="4" id="KW-0548">Nucleotidyltransferase</keyword>
<organism evidence="10">
    <name type="scientific">marine sediment metagenome</name>
    <dbReference type="NCBI Taxonomy" id="412755"/>
    <lineage>
        <taxon>unclassified sequences</taxon>
        <taxon>metagenomes</taxon>
        <taxon>ecological metagenomes</taxon>
    </lineage>
</organism>
<comment type="caution">
    <text evidence="10">The sequence shown here is derived from an EMBL/GenBank/DDBJ whole genome shotgun (WGS) entry which is preliminary data.</text>
</comment>
<dbReference type="InterPro" id="IPR002298">
    <property type="entry name" value="DNA_polymerase_A"/>
</dbReference>
<dbReference type="GO" id="GO:0006302">
    <property type="term" value="P:double-strand break repair"/>
    <property type="evidence" value="ECO:0007669"/>
    <property type="project" value="TreeGrafter"/>
</dbReference>
<dbReference type="InterPro" id="IPR001098">
    <property type="entry name" value="DNA-dir_DNA_pol_A_palm_dom"/>
</dbReference>
<dbReference type="EC" id="2.7.7.7" evidence="2"/>